<feature type="transmembrane region" description="Helical" evidence="6">
    <location>
        <begin position="377"/>
        <end position="395"/>
    </location>
</feature>
<feature type="transmembrane region" description="Helical" evidence="6">
    <location>
        <begin position="288"/>
        <end position="306"/>
    </location>
</feature>
<dbReference type="InterPro" id="IPR036259">
    <property type="entry name" value="MFS_trans_sf"/>
</dbReference>
<feature type="transmembrane region" description="Helical" evidence="6">
    <location>
        <begin position="142"/>
        <end position="165"/>
    </location>
</feature>
<comment type="subcellular location">
    <subcellularLocation>
        <location evidence="1">Cell membrane</location>
        <topology evidence="1">Multi-pass membrane protein</topology>
    </subcellularLocation>
</comment>
<evidence type="ECO:0000313" key="8">
    <source>
        <dbReference type="Proteomes" id="UP000320593"/>
    </source>
</evidence>
<keyword evidence="8" id="KW-1185">Reference proteome</keyword>
<dbReference type="GO" id="GO:0022857">
    <property type="term" value="F:transmembrane transporter activity"/>
    <property type="evidence" value="ECO:0007669"/>
    <property type="project" value="InterPro"/>
</dbReference>
<dbReference type="EMBL" id="VLLF01000002">
    <property type="protein sequence ID" value="TWI90221.1"/>
    <property type="molecule type" value="Genomic_DNA"/>
</dbReference>
<comment type="caution">
    <text evidence="7">The sequence shown here is derived from an EMBL/GenBank/DDBJ whole genome shotgun (WGS) entry which is preliminary data.</text>
</comment>
<feature type="transmembrane region" description="Helical" evidence="6">
    <location>
        <begin position="216"/>
        <end position="238"/>
    </location>
</feature>
<keyword evidence="5 6" id="KW-0472">Membrane</keyword>
<dbReference type="GO" id="GO:0005886">
    <property type="term" value="C:plasma membrane"/>
    <property type="evidence" value="ECO:0007669"/>
    <property type="project" value="UniProtKB-SubCell"/>
</dbReference>
<evidence type="ECO:0000313" key="7">
    <source>
        <dbReference type="EMBL" id="TWI90221.1"/>
    </source>
</evidence>
<sequence length="407" mass="43549">MPATQLQGWRAIALQYAVQAFSFASMATIGLSLVVTSWVAAELGSISLVGQLFFIGSATSLLFSIFAGVIVDTRNRYTVVQSGQALRLLGGAILVSGFLAPEFLRLGLFAYTLFFSLGTILNAGAVEGIVQRAVAELDRMKLTIRVSIARQVGMLCGTGLGGVLMHNATEIASVATMIGLMLFQFVLIFVFFAPYQNTPSKTSINVILSWKQGLKAIWQQSQLLLAIASVGLFFSTSQMANVLMPGFVKYTLNQGSDIYGLLETAWAVGGGAMLATAAVQSRLLKSSLAEFAVLALIGVLMIVFASSRNIPLLVALYAGLGGLFALGRAICDGRILILARNEEIGRVRAATTMLISLFGMMIYISPTLLGLSNPTPYYIAWGAVMTLCGLFLIAFKAKRHLKQQEVA</sequence>
<dbReference type="Pfam" id="PF07690">
    <property type="entry name" value="MFS_1"/>
    <property type="match status" value="1"/>
</dbReference>
<evidence type="ECO:0000256" key="1">
    <source>
        <dbReference type="ARBA" id="ARBA00004651"/>
    </source>
</evidence>
<feature type="transmembrane region" description="Helical" evidence="6">
    <location>
        <begin position="85"/>
        <end position="104"/>
    </location>
</feature>
<gene>
    <name evidence="7" type="ORF">JM93_01199</name>
</gene>
<dbReference type="InterPro" id="IPR011701">
    <property type="entry name" value="MFS"/>
</dbReference>
<dbReference type="Gene3D" id="1.20.1250.20">
    <property type="entry name" value="MFS general substrate transporter like domains"/>
    <property type="match status" value="1"/>
</dbReference>
<proteinExistence type="predicted"/>
<dbReference type="SUPFAM" id="SSF103473">
    <property type="entry name" value="MFS general substrate transporter"/>
    <property type="match status" value="1"/>
</dbReference>
<feature type="transmembrane region" description="Helical" evidence="6">
    <location>
        <begin position="352"/>
        <end position="371"/>
    </location>
</feature>
<keyword evidence="2" id="KW-1003">Cell membrane</keyword>
<evidence type="ECO:0000256" key="6">
    <source>
        <dbReference type="SAM" id="Phobius"/>
    </source>
</evidence>
<keyword evidence="3 6" id="KW-0812">Transmembrane</keyword>
<protein>
    <submittedName>
        <fullName evidence="7">MFS transporter</fullName>
    </submittedName>
</protein>
<feature type="transmembrane region" description="Helical" evidence="6">
    <location>
        <begin position="110"/>
        <end position="130"/>
    </location>
</feature>
<accession>A0A562T9B3</accession>
<feature type="transmembrane region" description="Helical" evidence="6">
    <location>
        <begin position="258"/>
        <end position="279"/>
    </location>
</feature>
<evidence type="ECO:0000256" key="4">
    <source>
        <dbReference type="ARBA" id="ARBA00022989"/>
    </source>
</evidence>
<feature type="transmembrane region" description="Helical" evidence="6">
    <location>
        <begin position="171"/>
        <end position="195"/>
    </location>
</feature>
<feature type="transmembrane region" description="Helical" evidence="6">
    <location>
        <begin position="312"/>
        <end position="331"/>
    </location>
</feature>
<feature type="transmembrane region" description="Helical" evidence="6">
    <location>
        <begin position="52"/>
        <end position="73"/>
    </location>
</feature>
<evidence type="ECO:0000256" key="2">
    <source>
        <dbReference type="ARBA" id="ARBA00022475"/>
    </source>
</evidence>
<dbReference type="Proteomes" id="UP000320593">
    <property type="component" value="Unassembled WGS sequence"/>
</dbReference>
<evidence type="ECO:0000256" key="5">
    <source>
        <dbReference type="ARBA" id="ARBA00023136"/>
    </source>
</evidence>
<reference evidence="7 8" key="1">
    <citation type="submission" date="2019-07" db="EMBL/GenBank/DDBJ databases">
        <title>Genomic Encyclopedia of Archaeal and Bacterial Type Strains, Phase II (KMG-II): from individual species to whole genera.</title>
        <authorList>
            <person name="Goeker M."/>
        </authorList>
    </citation>
    <scope>NUCLEOTIDE SEQUENCE [LARGE SCALE GENOMIC DNA]</scope>
    <source>
        <strain evidence="7 8">ATCC BAA-252</strain>
    </source>
</reference>
<name>A0A562T9B3_9HYPH</name>
<dbReference type="PANTHER" id="PTHR23513">
    <property type="entry name" value="INTEGRAL MEMBRANE EFFLUX PROTEIN-RELATED"/>
    <property type="match status" value="1"/>
</dbReference>
<feature type="transmembrane region" description="Helical" evidence="6">
    <location>
        <begin position="20"/>
        <end position="40"/>
    </location>
</feature>
<dbReference type="AlphaFoldDB" id="A0A562T9B3"/>
<organism evidence="7 8">
    <name type="scientific">Roseibium hamelinense</name>
    <dbReference type="NCBI Taxonomy" id="150831"/>
    <lineage>
        <taxon>Bacteria</taxon>
        <taxon>Pseudomonadati</taxon>
        <taxon>Pseudomonadota</taxon>
        <taxon>Alphaproteobacteria</taxon>
        <taxon>Hyphomicrobiales</taxon>
        <taxon>Stappiaceae</taxon>
        <taxon>Roseibium</taxon>
    </lineage>
</organism>
<keyword evidence="4 6" id="KW-1133">Transmembrane helix</keyword>
<evidence type="ECO:0000256" key="3">
    <source>
        <dbReference type="ARBA" id="ARBA00022692"/>
    </source>
</evidence>
<dbReference type="PANTHER" id="PTHR23513:SF6">
    <property type="entry name" value="MAJOR FACILITATOR SUPERFAMILY ASSOCIATED DOMAIN-CONTAINING PROTEIN"/>
    <property type="match status" value="1"/>
</dbReference>